<dbReference type="AlphaFoldDB" id="A0A7J8AF49"/>
<reference evidence="2 3" key="1">
    <citation type="journal article" date="2020" name="Nature">
        <title>Six reference-quality genomes reveal evolution of bat adaptations.</title>
        <authorList>
            <person name="Jebb D."/>
            <person name="Huang Z."/>
            <person name="Pippel M."/>
            <person name="Hughes G.M."/>
            <person name="Lavrichenko K."/>
            <person name="Devanna P."/>
            <person name="Winkler S."/>
            <person name="Jermiin L.S."/>
            <person name="Skirmuntt E.C."/>
            <person name="Katzourakis A."/>
            <person name="Burkitt-Gray L."/>
            <person name="Ray D.A."/>
            <person name="Sullivan K.A.M."/>
            <person name="Roscito J.G."/>
            <person name="Kirilenko B.M."/>
            <person name="Davalos L.M."/>
            <person name="Corthals A.P."/>
            <person name="Power M.L."/>
            <person name="Jones G."/>
            <person name="Ransome R.D."/>
            <person name="Dechmann D.K.N."/>
            <person name="Locatelli A.G."/>
            <person name="Puechmaille S.J."/>
            <person name="Fedrigo O."/>
            <person name="Jarvis E.D."/>
            <person name="Hiller M."/>
            <person name="Vernes S.C."/>
            <person name="Myers E.W."/>
            <person name="Teeling E.C."/>
        </authorList>
    </citation>
    <scope>NUCLEOTIDE SEQUENCE [LARGE SCALE GENOMIC DNA]</scope>
    <source>
        <strain evidence="2">MRhiFer1</strain>
        <tissue evidence="2">Lung</tissue>
    </source>
</reference>
<organism evidence="2 3">
    <name type="scientific">Rhinolophus ferrumequinum</name>
    <name type="common">Greater horseshoe bat</name>
    <dbReference type="NCBI Taxonomy" id="59479"/>
    <lineage>
        <taxon>Eukaryota</taxon>
        <taxon>Metazoa</taxon>
        <taxon>Chordata</taxon>
        <taxon>Craniata</taxon>
        <taxon>Vertebrata</taxon>
        <taxon>Euteleostomi</taxon>
        <taxon>Mammalia</taxon>
        <taxon>Eutheria</taxon>
        <taxon>Laurasiatheria</taxon>
        <taxon>Chiroptera</taxon>
        <taxon>Yinpterochiroptera</taxon>
        <taxon>Rhinolophoidea</taxon>
        <taxon>Rhinolophidae</taxon>
        <taxon>Rhinolophinae</taxon>
        <taxon>Rhinolophus</taxon>
    </lineage>
</organism>
<evidence type="ECO:0000256" key="1">
    <source>
        <dbReference type="SAM" id="MobiDB-lite"/>
    </source>
</evidence>
<evidence type="ECO:0000313" key="2">
    <source>
        <dbReference type="EMBL" id="KAF6384958.1"/>
    </source>
</evidence>
<dbReference type="Proteomes" id="UP000585614">
    <property type="component" value="Unassembled WGS sequence"/>
</dbReference>
<accession>A0A7J8AF49</accession>
<comment type="caution">
    <text evidence="2">The sequence shown here is derived from an EMBL/GenBank/DDBJ whole genome shotgun (WGS) entry which is preliminary data.</text>
</comment>
<evidence type="ECO:0000313" key="3">
    <source>
        <dbReference type="Proteomes" id="UP000585614"/>
    </source>
</evidence>
<name>A0A7J8AF49_RHIFE</name>
<gene>
    <name evidence="2" type="ORF">mRhiFer1_008819</name>
</gene>
<feature type="region of interest" description="Disordered" evidence="1">
    <location>
        <begin position="135"/>
        <end position="155"/>
    </location>
</feature>
<sequence>MKIHQYPRIPTKSCTWEAAGSVWGNRPQELSPGAWPSVCLECFHICKVEPGPPTGGQLRGLSRLRAVKALQEEVLLKGQQQAFCICRVPLLPGLCCCTACCCCMSAPHSAGKGGRPGLQGHREVGMGVILTGPAGAETFPGKRLSAHRQSQPSYT</sequence>
<protein>
    <submittedName>
        <fullName evidence="2">Uncharacterized protein</fullName>
    </submittedName>
</protein>
<dbReference type="EMBL" id="JACAGC010000002">
    <property type="protein sequence ID" value="KAF6384958.1"/>
    <property type="molecule type" value="Genomic_DNA"/>
</dbReference>
<proteinExistence type="predicted"/>